<feature type="transmembrane region" description="Helical" evidence="1">
    <location>
        <begin position="70"/>
        <end position="91"/>
    </location>
</feature>
<feature type="transmembrane region" description="Helical" evidence="1">
    <location>
        <begin position="97"/>
        <end position="121"/>
    </location>
</feature>
<dbReference type="EMBL" id="JBHUCP010000036">
    <property type="protein sequence ID" value="MFD1534566.1"/>
    <property type="molecule type" value="Genomic_DNA"/>
</dbReference>
<comment type="caution">
    <text evidence="2">The sequence shown here is derived from an EMBL/GenBank/DDBJ whole genome shotgun (WGS) entry which is preliminary data.</text>
</comment>
<protein>
    <submittedName>
        <fullName evidence="2">Uncharacterized protein</fullName>
    </submittedName>
</protein>
<keyword evidence="1" id="KW-0472">Membrane</keyword>
<organism evidence="2 3">
    <name type="scientific">Pseudonocardia aurantiaca</name>
    <dbReference type="NCBI Taxonomy" id="75290"/>
    <lineage>
        <taxon>Bacteria</taxon>
        <taxon>Bacillati</taxon>
        <taxon>Actinomycetota</taxon>
        <taxon>Actinomycetes</taxon>
        <taxon>Pseudonocardiales</taxon>
        <taxon>Pseudonocardiaceae</taxon>
        <taxon>Pseudonocardia</taxon>
    </lineage>
</organism>
<dbReference type="Proteomes" id="UP001597145">
    <property type="component" value="Unassembled WGS sequence"/>
</dbReference>
<accession>A0ABW4FY51</accession>
<keyword evidence="1" id="KW-1133">Transmembrane helix</keyword>
<evidence type="ECO:0000256" key="1">
    <source>
        <dbReference type="SAM" id="Phobius"/>
    </source>
</evidence>
<feature type="transmembrane region" description="Helical" evidence="1">
    <location>
        <begin position="7"/>
        <end position="25"/>
    </location>
</feature>
<keyword evidence="1" id="KW-0812">Transmembrane</keyword>
<gene>
    <name evidence="2" type="ORF">ACFSCY_34625</name>
</gene>
<proteinExistence type="predicted"/>
<sequence>MRPLRTVALAVVLGVATVALWWLVFPPDWSVEPEPGDPFAYASPITSQHWTSAAIGLAVLAAAGGYARGVLTALVGVTLPAFALFCIHSATADVIGANMWVAGALFFAPVLTAVTAGAAALGRLARRHIARTQ</sequence>
<evidence type="ECO:0000313" key="3">
    <source>
        <dbReference type="Proteomes" id="UP001597145"/>
    </source>
</evidence>
<dbReference type="RefSeq" id="WP_343988700.1">
    <property type="nucleotide sequence ID" value="NZ_BAAAJG010000030.1"/>
</dbReference>
<evidence type="ECO:0000313" key="2">
    <source>
        <dbReference type="EMBL" id="MFD1534566.1"/>
    </source>
</evidence>
<name>A0ABW4FY51_9PSEU</name>
<reference evidence="3" key="1">
    <citation type="journal article" date="2019" name="Int. J. Syst. Evol. Microbiol.">
        <title>The Global Catalogue of Microorganisms (GCM) 10K type strain sequencing project: providing services to taxonomists for standard genome sequencing and annotation.</title>
        <authorList>
            <consortium name="The Broad Institute Genomics Platform"/>
            <consortium name="The Broad Institute Genome Sequencing Center for Infectious Disease"/>
            <person name="Wu L."/>
            <person name="Ma J."/>
        </authorList>
    </citation>
    <scope>NUCLEOTIDE SEQUENCE [LARGE SCALE GENOMIC DNA]</scope>
    <source>
        <strain evidence="3">JCM 12165</strain>
    </source>
</reference>
<feature type="transmembrane region" description="Helical" evidence="1">
    <location>
        <begin position="45"/>
        <end position="63"/>
    </location>
</feature>
<keyword evidence="3" id="KW-1185">Reference proteome</keyword>